<dbReference type="HOGENOM" id="CLU_608157_0_0_6"/>
<protein>
    <submittedName>
        <fullName evidence="1">Uncharacterized protein</fullName>
    </submittedName>
</protein>
<proteinExistence type="predicted"/>
<keyword evidence="2" id="KW-1185">Reference proteome</keyword>
<comment type="caution">
    <text evidence="1">The sequence shown here is derived from an EMBL/GenBank/DDBJ whole genome shotgun (WGS) entry which is preliminary data.</text>
</comment>
<dbReference type="eggNOG" id="ENOG5030HCF">
    <property type="taxonomic scope" value="Bacteria"/>
</dbReference>
<dbReference type="OrthoDB" id="6297245at2"/>
<sequence length="450" mass="51256">MIKTGILLITLLPQISFALDFYQREEWCESIDKTSPYAIKSTKVFDIIASNPQKEKNDAISDLKKDLWEKIDKLAKEENIDSFYFKSINLENPPDRSAPSRFADRLKASVTLYPATQCNVQRRVSWDQIKVSSQESLLASGTVTREHVFNINISAETNKSNHASPSLVDPVITESTFYGLSLGMTKEAVLDHVQGFDLEIQISPISVIHIIGRNHAFYFKNNLLVGYQYAYNLLPIVFANQLAMTQTWPQFQFDNQNILINDDLSASAKSAIKKLTNNNAQIETVKNAITEEIKTKLISFSLGETNTFIPMVNNTRCVDFNAPLEAQLTSLKHHYRLKFNEQDKNVSYLNDCQQLLTFQGQYLKKVKLMQLTELTNYQLSPLNKLLNQQEAWKFGAIKQGMPESQVIDKLKVSNPFIFEQQLEISNDKWYGTLQFGEKGVVSGKLDYFGS</sequence>
<accession>A4CAC2</accession>
<organism evidence="1 2">
    <name type="scientific">Pseudoalteromonas tunicata D2</name>
    <dbReference type="NCBI Taxonomy" id="87626"/>
    <lineage>
        <taxon>Bacteria</taxon>
        <taxon>Pseudomonadati</taxon>
        <taxon>Pseudomonadota</taxon>
        <taxon>Gammaproteobacteria</taxon>
        <taxon>Alteromonadales</taxon>
        <taxon>Pseudoalteromonadaceae</taxon>
        <taxon>Pseudoalteromonas</taxon>
    </lineage>
</organism>
<dbReference type="AlphaFoldDB" id="A4CAC2"/>
<dbReference type="Proteomes" id="UP000006201">
    <property type="component" value="Unassembled WGS sequence"/>
</dbReference>
<dbReference type="EMBL" id="AAOH01000004">
    <property type="protein sequence ID" value="EAR28330.1"/>
    <property type="molecule type" value="Genomic_DNA"/>
</dbReference>
<evidence type="ECO:0000313" key="1">
    <source>
        <dbReference type="EMBL" id="EAR28330.1"/>
    </source>
</evidence>
<evidence type="ECO:0000313" key="2">
    <source>
        <dbReference type="Proteomes" id="UP000006201"/>
    </source>
</evidence>
<name>A4CAC2_9GAMM</name>
<dbReference type="RefSeq" id="WP_009840161.1">
    <property type="nucleotide sequence ID" value="NZ_CH959301.1"/>
</dbReference>
<reference evidence="1 2" key="1">
    <citation type="submission" date="2006-02" db="EMBL/GenBank/DDBJ databases">
        <authorList>
            <person name="Moran M.A."/>
            <person name="Kjelleberg S."/>
            <person name="Egan S."/>
            <person name="Saunders N."/>
            <person name="Thomas T."/>
            <person name="Ferriera S."/>
            <person name="Johnson J."/>
            <person name="Kravitz S."/>
            <person name="Halpern A."/>
            <person name="Remington K."/>
            <person name="Beeson K."/>
            <person name="Tran B."/>
            <person name="Rogers Y.-H."/>
            <person name="Friedman R."/>
            <person name="Venter J.C."/>
        </authorList>
    </citation>
    <scope>NUCLEOTIDE SEQUENCE [LARGE SCALE GENOMIC DNA]</scope>
    <source>
        <strain evidence="1 2">D2</strain>
    </source>
</reference>
<gene>
    <name evidence="1" type="ORF">PTD2_20982</name>
</gene>